<dbReference type="EMBL" id="CP001334">
    <property type="protein sequence ID" value="ACO68123.1"/>
    <property type="molecule type" value="Genomic_DNA"/>
</dbReference>
<dbReference type="PANTHER" id="PTHR35097:SF1">
    <property type="entry name" value="GDSL ESTERASE_LIPASE"/>
    <property type="match status" value="1"/>
</dbReference>
<gene>
    <name evidence="2" type="ORF">MICPUN_104580</name>
</gene>
<evidence type="ECO:0000256" key="1">
    <source>
        <dbReference type="SAM" id="MobiDB-lite"/>
    </source>
</evidence>
<dbReference type="RefSeq" id="XP_002506865.1">
    <property type="nucleotide sequence ID" value="XM_002506819.1"/>
</dbReference>
<dbReference type="Proteomes" id="UP000002009">
    <property type="component" value="Chromosome 16"/>
</dbReference>
<evidence type="ECO:0000313" key="2">
    <source>
        <dbReference type="EMBL" id="ACO68123.1"/>
    </source>
</evidence>
<sequence>MKFSSDRSSPSPVSTPDDDAPARHGDVETLRRLTREAFGEITSIRDRVRAVERNLATERASRASERVRVDTRAGRCWGVGHAGAVAATRPGLDCATTVEAPFPGGDSMTARFSTTTTAAVDDADAPAPSPYERVANVANVANVSSHAPTVTLEKLMYRKRVGRDGWIRLAPVGGEGQDAAATLNPFSPGRGVALTNLAAVGSPTLAECRGTALCASYDFADALFGVSGGFFSGEEPFEDGGGYQPRRLAQVTARPGTRAAMSLAVAEGPRRGARGLSMSAAGLFAVGERTLLSAWASTAKLFGQYADDGDEDAGGWGLAATAPPKDVSRSSAGTARDAVRGWGWGVVVGKEPGESAPTQIEAFARIGDERGGGINERTLCPGIVATRDAYDGRWDVAAACRVEIKFS</sequence>
<feature type="compositionally biased region" description="Low complexity" evidence="1">
    <location>
        <begin position="1"/>
        <end position="15"/>
    </location>
</feature>
<dbReference type="STRING" id="296587.C1EJ42"/>
<keyword evidence="3" id="KW-1185">Reference proteome</keyword>
<dbReference type="GeneID" id="8249645"/>
<dbReference type="OrthoDB" id="2017825at2759"/>
<proteinExistence type="predicted"/>
<reference evidence="2 3" key="1">
    <citation type="journal article" date="2009" name="Science">
        <title>Green evolution and dynamic adaptations revealed by genomes of the marine picoeukaryotes Micromonas.</title>
        <authorList>
            <person name="Worden A.Z."/>
            <person name="Lee J.H."/>
            <person name="Mock T."/>
            <person name="Rouze P."/>
            <person name="Simmons M.P."/>
            <person name="Aerts A.L."/>
            <person name="Allen A.E."/>
            <person name="Cuvelier M.L."/>
            <person name="Derelle E."/>
            <person name="Everett M.V."/>
            <person name="Foulon E."/>
            <person name="Grimwood J."/>
            <person name="Gundlach H."/>
            <person name="Henrissat B."/>
            <person name="Napoli C."/>
            <person name="McDonald S.M."/>
            <person name="Parker M.S."/>
            <person name="Rombauts S."/>
            <person name="Salamov A."/>
            <person name="Von Dassow P."/>
            <person name="Badger J.H."/>
            <person name="Coutinho P.M."/>
            <person name="Demir E."/>
            <person name="Dubchak I."/>
            <person name="Gentemann C."/>
            <person name="Eikrem W."/>
            <person name="Gready J.E."/>
            <person name="John U."/>
            <person name="Lanier W."/>
            <person name="Lindquist E.A."/>
            <person name="Lucas S."/>
            <person name="Mayer K.F."/>
            <person name="Moreau H."/>
            <person name="Not F."/>
            <person name="Otillar R."/>
            <person name="Panaud O."/>
            <person name="Pangilinan J."/>
            <person name="Paulsen I."/>
            <person name="Piegu B."/>
            <person name="Poliakov A."/>
            <person name="Robbens S."/>
            <person name="Schmutz J."/>
            <person name="Toulza E."/>
            <person name="Wyss T."/>
            <person name="Zelensky A."/>
            <person name="Zhou K."/>
            <person name="Armbrust E.V."/>
            <person name="Bhattacharya D."/>
            <person name="Goodenough U.W."/>
            <person name="Van de Peer Y."/>
            <person name="Grigoriev I.V."/>
        </authorList>
    </citation>
    <scope>NUCLEOTIDE SEQUENCE [LARGE SCALE GENOMIC DNA]</scope>
    <source>
        <strain evidence="3">RCC299 / NOUM17</strain>
    </source>
</reference>
<feature type="region of interest" description="Disordered" evidence="1">
    <location>
        <begin position="1"/>
        <end position="27"/>
    </location>
</feature>
<name>C1EJ42_MICCC</name>
<dbReference type="PANTHER" id="PTHR35097">
    <property type="entry name" value="GDSL ESTERASE/LIPASE"/>
    <property type="match status" value="1"/>
</dbReference>
<dbReference type="KEGG" id="mis:MICPUN_104580"/>
<organism evidence="2 3">
    <name type="scientific">Micromonas commoda (strain RCC299 / NOUM17 / CCMP2709)</name>
    <name type="common">Picoplanktonic green alga</name>
    <dbReference type="NCBI Taxonomy" id="296587"/>
    <lineage>
        <taxon>Eukaryota</taxon>
        <taxon>Viridiplantae</taxon>
        <taxon>Chlorophyta</taxon>
        <taxon>Mamiellophyceae</taxon>
        <taxon>Mamiellales</taxon>
        <taxon>Mamiellaceae</taxon>
        <taxon>Micromonas</taxon>
    </lineage>
</organism>
<dbReference type="InParanoid" id="C1EJ42"/>
<protein>
    <submittedName>
        <fullName evidence="2">Uncharacterized protein</fullName>
    </submittedName>
</protein>
<evidence type="ECO:0000313" key="3">
    <source>
        <dbReference type="Proteomes" id="UP000002009"/>
    </source>
</evidence>
<dbReference type="AlphaFoldDB" id="C1EJ42"/>
<dbReference type="OMA" id="CASFACK"/>
<accession>C1EJ42</accession>